<reference evidence="1" key="1">
    <citation type="submission" date="2013-05" db="EMBL/GenBank/DDBJ databases">
        <authorList>
            <person name="Harkins D.M."/>
            <person name="Durkin A.S."/>
            <person name="Brinkac L.M."/>
            <person name="Haft D.H."/>
            <person name="Selengut J.D."/>
            <person name="Sanka R."/>
            <person name="DePew J."/>
            <person name="Purushe J."/>
            <person name="Hartskeerl R.A."/>
            <person name="Ahmed A."/>
            <person name="van der Linden H."/>
            <person name="Goris M.G.A."/>
            <person name="Vinetz J.M."/>
            <person name="Sutton G.G."/>
            <person name="Nierman W.C."/>
            <person name="Fouts D.E."/>
        </authorList>
    </citation>
    <scope>NUCLEOTIDE SEQUENCE [LARGE SCALE GENOMIC DNA]</scope>
    <source>
        <strain evidence="1">5399</strain>
    </source>
</reference>
<keyword evidence="2" id="KW-1185">Reference proteome</keyword>
<evidence type="ECO:0000313" key="2">
    <source>
        <dbReference type="Proteomes" id="UP000015454"/>
    </source>
</evidence>
<sequence length="50" mass="5841">MRGNLTNVTMGKGSRNLGRPYILSFHFSHRELFRRRKQFVGAPTIHRNGK</sequence>
<accession>T0GN27</accession>
<name>T0GN27_9LEPT</name>
<dbReference type="Proteomes" id="UP000015454">
    <property type="component" value="Unassembled WGS sequence"/>
</dbReference>
<proteinExistence type="predicted"/>
<dbReference type="AlphaFoldDB" id="T0GN27"/>
<evidence type="ECO:0000313" key="1">
    <source>
        <dbReference type="EMBL" id="EQA46743.1"/>
    </source>
</evidence>
<dbReference type="EMBL" id="AHMO02000004">
    <property type="protein sequence ID" value="EQA46743.1"/>
    <property type="molecule type" value="Genomic_DNA"/>
</dbReference>
<organism evidence="1 2">
    <name type="scientific">Leptospira broomii serovar Hurstbridge str. 5399</name>
    <dbReference type="NCBI Taxonomy" id="1049789"/>
    <lineage>
        <taxon>Bacteria</taxon>
        <taxon>Pseudomonadati</taxon>
        <taxon>Spirochaetota</taxon>
        <taxon>Spirochaetia</taxon>
        <taxon>Leptospirales</taxon>
        <taxon>Leptospiraceae</taxon>
        <taxon>Leptospira</taxon>
    </lineage>
</organism>
<protein>
    <submittedName>
        <fullName evidence="1">Uncharacterized protein</fullName>
    </submittedName>
</protein>
<gene>
    <name evidence="1" type="ORF">LEP1GSC050_0622</name>
</gene>
<dbReference type="STRING" id="1049789.LEP1GSC050_0622"/>
<comment type="caution">
    <text evidence="1">The sequence shown here is derived from an EMBL/GenBank/DDBJ whole genome shotgun (WGS) entry which is preliminary data.</text>
</comment>